<evidence type="ECO:0000256" key="1">
    <source>
        <dbReference type="SAM" id="SignalP"/>
    </source>
</evidence>
<dbReference type="AlphaFoldDB" id="A0A8H3FBK2"/>
<feature type="signal peptide" evidence="1">
    <location>
        <begin position="1"/>
        <end position="16"/>
    </location>
</feature>
<accession>A0A8H3FBK2</accession>
<evidence type="ECO:0000313" key="2">
    <source>
        <dbReference type="EMBL" id="CAF9921646.1"/>
    </source>
</evidence>
<gene>
    <name evidence="2" type="ORF">GOMPHAMPRED_002347</name>
</gene>
<feature type="chain" id="PRO_5034209714" evidence="1">
    <location>
        <begin position="17"/>
        <end position="107"/>
    </location>
</feature>
<protein>
    <submittedName>
        <fullName evidence="2">Uncharacterized protein</fullName>
    </submittedName>
</protein>
<dbReference type="OrthoDB" id="5429515at2759"/>
<keyword evidence="3" id="KW-1185">Reference proteome</keyword>
<sequence>MLFIPSLTMFLGLAAATSFQAWSGDHCDGSAGSRVTVGGGGSCEKVSGRHSWEADGDNVKGFYYSAEGCQGASTFFTGNNGACNNINTGGPVGSMCVIGSRNSGCGL</sequence>
<reference evidence="2" key="1">
    <citation type="submission" date="2021-03" db="EMBL/GenBank/DDBJ databases">
        <authorList>
            <person name="Tagirdzhanova G."/>
        </authorList>
    </citation>
    <scope>NUCLEOTIDE SEQUENCE</scope>
</reference>
<dbReference type="Proteomes" id="UP000664169">
    <property type="component" value="Unassembled WGS sequence"/>
</dbReference>
<organism evidence="2 3">
    <name type="scientific">Gomphillus americanus</name>
    <dbReference type="NCBI Taxonomy" id="1940652"/>
    <lineage>
        <taxon>Eukaryota</taxon>
        <taxon>Fungi</taxon>
        <taxon>Dikarya</taxon>
        <taxon>Ascomycota</taxon>
        <taxon>Pezizomycotina</taxon>
        <taxon>Lecanoromycetes</taxon>
        <taxon>OSLEUM clade</taxon>
        <taxon>Ostropomycetidae</taxon>
        <taxon>Ostropales</taxon>
        <taxon>Graphidaceae</taxon>
        <taxon>Gomphilloideae</taxon>
        <taxon>Gomphillus</taxon>
    </lineage>
</organism>
<comment type="caution">
    <text evidence="2">The sequence shown here is derived from an EMBL/GenBank/DDBJ whole genome shotgun (WGS) entry which is preliminary data.</text>
</comment>
<evidence type="ECO:0000313" key="3">
    <source>
        <dbReference type="Proteomes" id="UP000664169"/>
    </source>
</evidence>
<keyword evidence="1" id="KW-0732">Signal</keyword>
<dbReference type="EMBL" id="CAJPDQ010000017">
    <property type="protein sequence ID" value="CAF9921646.1"/>
    <property type="molecule type" value="Genomic_DNA"/>
</dbReference>
<proteinExistence type="predicted"/>
<name>A0A8H3FBK2_9LECA</name>